<evidence type="ECO:0000259" key="1">
    <source>
        <dbReference type="PROSITE" id="PS50853"/>
    </source>
</evidence>
<dbReference type="EMBL" id="JAENGY010001377">
    <property type="protein sequence ID" value="KAG6949853.1"/>
    <property type="molecule type" value="Genomic_DNA"/>
</dbReference>
<gene>
    <name evidence="2" type="ORF">JG688_00014460</name>
</gene>
<protein>
    <recommendedName>
        <fullName evidence="1">Fibronectin type-III domain-containing protein</fullName>
    </recommendedName>
</protein>
<proteinExistence type="predicted"/>
<name>A0A8J5IWY5_9STRA</name>
<evidence type="ECO:0000313" key="2">
    <source>
        <dbReference type="EMBL" id="KAG6949853.1"/>
    </source>
</evidence>
<reference evidence="2" key="1">
    <citation type="submission" date="2021-01" db="EMBL/GenBank/DDBJ databases">
        <title>Phytophthora aleatoria, a newly-described species from Pinus radiata is distinct from Phytophthora cactorum isolates based on comparative genomics.</title>
        <authorList>
            <person name="Mcdougal R."/>
            <person name="Panda P."/>
            <person name="Williams N."/>
            <person name="Studholme D.J."/>
        </authorList>
    </citation>
    <scope>NUCLEOTIDE SEQUENCE</scope>
    <source>
        <strain evidence="2">NZFS 4037</strain>
    </source>
</reference>
<dbReference type="CDD" id="cd00063">
    <property type="entry name" value="FN3"/>
    <property type="match status" value="2"/>
</dbReference>
<feature type="domain" description="Fibronectin type-III" evidence="1">
    <location>
        <begin position="60"/>
        <end position="159"/>
    </location>
</feature>
<accession>A0A8J5IWY5</accession>
<dbReference type="Proteomes" id="UP000709295">
    <property type="component" value="Unassembled WGS sequence"/>
</dbReference>
<evidence type="ECO:0000313" key="3">
    <source>
        <dbReference type="Proteomes" id="UP000709295"/>
    </source>
</evidence>
<dbReference type="SMART" id="SM00060">
    <property type="entry name" value="FN3"/>
    <property type="match status" value="2"/>
</dbReference>
<dbReference type="AlphaFoldDB" id="A0A8J5IWY5"/>
<comment type="caution">
    <text evidence="2">The sequence shown here is derived from an EMBL/GenBank/DDBJ whole genome shotgun (WGS) entry which is preliminary data.</text>
</comment>
<dbReference type="PROSITE" id="PS50853">
    <property type="entry name" value="FN3"/>
    <property type="match status" value="1"/>
</dbReference>
<dbReference type="InterPro" id="IPR003961">
    <property type="entry name" value="FN3_dom"/>
</dbReference>
<keyword evidence="3" id="KW-1185">Reference proteome</keyword>
<organism evidence="2 3">
    <name type="scientific">Phytophthora aleatoria</name>
    <dbReference type="NCBI Taxonomy" id="2496075"/>
    <lineage>
        <taxon>Eukaryota</taxon>
        <taxon>Sar</taxon>
        <taxon>Stramenopiles</taxon>
        <taxon>Oomycota</taxon>
        <taxon>Peronosporomycetes</taxon>
        <taxon>Peronosporales</taxon>
        <taxon>Peronosporaceae</taxon>
        <taxon>Phytophthora</taxon>
    </lineage>
</organism>
<sequence>MFYRRVYFLLTLNFCHHGRNQNGAELRIPESKNGLTPVDVCTTPTITELFRNLSGKPPSIPAAPALEPLSDTELKILWHDASCFLYDANITNKLSGYKIKLSSPSAPAKLVLAVAFPTETSISGLCSETEYSASICAINLHGLTKPVAPVLCITDTGPTEITVIWTLADDDHRPGVSCIIYLTSPEPDGTCNWETVFRTDDHTIKYVMYARHLSTTIENLLRDHRYKLRAAVISDDGQQTLSDAIVVRTAGKAAAKRSASSKVLGAVNVMRALGTCKQTICIRVRCQPTFVVTVGASRKEATGKQESKA</sequence>